<evidence type="ECO:0000259" key="4">
    <source>
        <dbReference type="PROSITE" id="PS50206"/>
    </source>
</evidence>
<protein>
    <submittedName>
        <fullName evidence="5">Rab-GTPase-TBC domain</fullName>
    </submittedName>
</protein>
<dbReference type="SMART" id="SM00164">
    <property type="entry name" value="TBC"/>
    <property type="match status" value="1"/>
</dbReference>
<evidence type="ECO:0000256" key="1">
    <source>
        <dbReference type="ARBA" id="ARBA00022468"/>
    </source>
</evidence>
<dbReference type="Pfam" id="PF00566">
    <property type="entry name" value="RabGAP-TBC"/>
    <property type="match status" value="1"/>
</dbReference>
<dbReference type="GO" id="GO:0004672">
    <property type="term" value="F:protein kinase activity"/>
    <property type="evidence" value="ECO:0007669"/>
    <property type="project" value="InterPro"/>
</dbReference>
<dbReference type="PROSITE" id="PS50011">
    <property type="entry name" value="PROTEIN_KINASE_DOM"/>
    <property type="match status" value="1"/>
</dbReference>
<dbReference type="GO" id="GO:0005096">
    <property type="term" value="F:GTPase activator activity"/>
    <property type="evidence" value="ECO:0007669"/>
    <property type="project" value="UniProtKB-KW"/>
</dbReference>
<dbReference type="PROSITE" id="PS50086">
    <property type="entry name" value="TBC_RABGAP"/>
    <property type="match status" value="1"/>
</dbReference>
<dbReference type="Gene3D" id="1.10.8.270">
    <property type="entry name" value="putative rabgap domain of human tbc1 domain family member 14 like domains"/>
    <property type="match status" value="1"/>
</dbReference>
<evidence type="ECO:0000313" key="5">
    <source>
        <dbReference type="EMBL" id="KAK9717475.1"/>
    </source>
</evidence>
<dbReference type="AlphaFoldDB" id="A0AAW1KHG2"/>
<dbReference type="InterPro" id="IPR000195">
    <property type="entry name" value="Rab-GAP-TBC_dom"/>
</dbReference>
<name>A0AAW1KHG2_POPJA</name>
<sequence length="827" mass="95237">MSPVERQFNLLENLELQFGAQTFFAKLHKTDTCGSNGLPLTPNSIIIYGKAQILKNIKHKHLCQYLDIIRGKHERLIVVSQFSGEPLTNYIRKDSLEVGDKICIAQQIILGLHELHKREIVHRYLCSENVLIQKDGSVKLFNYGLYHMTNYGKLISFPLIQLLYAPPEVYLENLDFFLCAFCFQTIIICTPGIGIILCELALEKRLWHNLKLGQRIRKILSLIQSNGSVFERIAREHNCFEQYLELAPNFRDLIEDCLKVYAKDRPTTEELLQRDIFTLENATEIGTPSRSSFQVFTLTEFYHWWQLAGGDVFLELKKQGLLRSSPPILSLPGLILNDGTTLGQERNPATLHDPRIVPMPLDALHQRFAHIPLSSYYPLVFSKSHIIKKFEAPTYDVTNLPLVIRERDPEYQFHRVILLRKLLYGYPYTRDMIVEEAEIDIPPLLRGDIWMALLDIKGDYEREYVQIDKETQTTTDRQIEVDIPRCHQYNELLSSAEGHKKLKRILKAWVYKNSNYVYWQGLDSLTAPFLYLNFNNEAKAFACLSTFVPKYLHKFFLKDNSSIIQEYLAKFSQLIAFHDPILANHLQDINFIPELFAIPWFLTMFSHVFPLHKIFHLWDKLLQGDSSFPLHVGLSVLTQLRSRLLESGFNECILLFSDLPDIDMETCVKDSIATYIITPKSITARQHQNEMYEILDADFVSNLVSRCPRISTNNLVDMVRTCPIEVLVIDIRSTKQFNICSVIGSINIPLESVKLEEPFVENLGIHSNLLTENTDKNIVIVSTEDAAMETFAEYLLKCGVSRVCSLSGGFNNLLPIFPTILIPQNQI</sequence>
<dbReference type="FunFam" id="1.10.8.270:FF:000044">
    <property type="entry name" value="TBC Kinase homolog"/>
    <property type="match status" value="1"/>
</dbReference>
<dbReference type="SMART" id="SM00450">
    <property type="entry name" value="RHOD"/>
    <property type="match status" value="1"/>
</dbReference>
<dbReference type="Gene3D" id="1.10.472.80">
    <property type="entry name" value="Ypt/Rab-GAP domain of gyp1p, domain 3"/>
    <property type="match status" value="1"/>
</dbReference>
<dbReference type="InterPro" id="IPR011009">
    <property type="entry name" value="Kinase-like_dom_sf"/>
</dbReference>
<dbReference type="InterPro" id="IPR001763">
    <property type="entry name" value="Rhodanese-like_dom"/>
</dbReference>
<proteinExistence type="predicted"/>
<keyword evidence="6" id="KW-1185">Reference proteome</keyword>
<organism evidence="5 6">
    <name type="scientific">Popillia japonica</name>
    <name type="common">Japanese beetle</name>
    <dbReference type="NCBI Taxonomy" id="7064"/>
    <lineage>
        <taxon>Eukaryota</taxon>
        <taxon>Metazoa</taxon>
        <taxon>Ecdysozoa</taxon>
        <taxon>Arthropoda</taxon>
        <taxon>Hexapoda</taxon>
        <taxon>Insecta</taxon>
        <taxon>Pterygota</taxon>
        <taxon>Neoptera</taxon>
        <taxon>Endopterygota</taxon>
        <taxon>Coleoptera</taxon>
        <taxon>Polyphaga</taxon>
        <taxon>Scarabaeiformia</taxon>
        <taxon>Scarabaeidae</taxon>
        <taxon>Rutelinae</taxon>
        <taxon>Popillia</taxon>
    </lineage>
</organism>
<dbReference type="PROSITE" id="PS50206">
    <property type="entry name" value="RHODANESE_3"/>
    <property type="match status" value="1"/>
</dbReference>
<dbReference type="Gene3D" id="1.10.510.10">
    <property type="entry name" value="Transferase(Phosphotransferase) domain 1"/>
    <property type="match status" value="1"/>
</dbReference>
<dbReference type="Pfam" id="PF00069">
    <property type="entry name" value="Pkinase"/>
    <property type="match status" value="1"/>
</dbReference>
<gene>
    <name evidence="5" type="ORF">QE152_g23722</name>
</gene>
<dbReference type="SUPFAM" id="SSF52821">
    <property type="entry name" value="Rhodanese/Cell cycle control phosphatase"/>
    <property type="match status" value="1"/>
</dbReference>
<dbReference type="Gene3D" id="3.40.250.10">
    <property type="entry name" value="Rhodanese-like domain"/>
    <property type="match status" value="1"/>
</dbReference>
<reference evidence="5 6" key="1">
    <citation type="journal article" date="2024" name="BMC Genomics">
        <title>De novo assembly and annotation of Popillia japonica's genome with initial clues to its potential as an invasive pest.</title>
        <authorList>
            <person name="Cucini C."/>
            <person name="Boschi S."/>
            <person name="Funari R."/>
            <person name="Cardaioli E."/>
            <person name="Iannotti N."/>
            <person name="Marturano G."/>
            <person name="Paoli F."/>
            <person name="Bruttini M."/>
            <person name="Carapelli A."/>
            <person name="Frati F."/>
            <person name="Nardi F."/>
        </authorList>
    </citation>
    <scope>NUCLEOTIDE SEQUENCE [LARGE SCALE GENOMIC DNA]</scope>
    <source>
        <strain evidence="5">DMR45628</strain>
    </source>
</reference>
<feature type="domain" description="Rhodanese" evidence="4">
    <location>
        <begin position="725"/>
        <end position="822"/>
    </location>
</feature>
<accession>A0AAW1KHG2</accession>
<evidence type="ECO:0000259" key="3">
    <source>
        <dbReference type="PROSITE" id="PS50086"/>
    </source>
</evidence>
<dbReference type="PANTHER" id="PTHR22957">
    <property type="entry name" value="TBC1 DOMAIN FAMILY MEMBER GTPASE-ACTIVATING PROTEIN"/>
    <property type="match status" value="1"/>
</dbReference>
<dbReference type="FunFam" id="1.10.472.80:FF:000015">
    <property type="entry name" value="TBC domain-containing protein kinase-like protein"/>
    <property type="match status" value="1"/>
</dbReference>
<dbReference type="PANTHER" id="PTHR22957:SF168">
    <property type="entry name" value="TBC DOMAIN-CONTAINING PROTEIN KINASE-LIKE PROTEIN"/>
    <property type="match status" value="1"/>
</dbReference>
<evidence type="ECO:0000313" key="6">
    <source>
        <dbReference type="Proteomes" id="UP001458880"/>
    </source>
</evidence>
<dbReference type="EMBL" id="JASPKY010000240">
    <property type="protein sequence ID" value="KAK9717475.1"/>
    <property type="molecule type" value="Genomic_DNA"/>
</dbReference>
<dbReference type="InterPro" id="IPR000719">
    <property type="entry name" value="Prot_kinase_dom"/>
</dbReference>
<feature type="domain" description="Protein kinase" evidence="2">
    <location>
        <begin position="1"/>
        <end position="278"/>
    </location>
</feature>
<dbReference type="Pfam" id="PF00581">
    <property type="entry name" value="Rhodanese"/>
    <property type="match status" value="1"/>
</dbReference>
<dbReference type="InterPro" id="IPR035969">
    <property type="entry name" value="Rab-GAP_TBC_sf"/>
</dbReference>
<evidence type="ECO:0000259" key="2">
    <source>
        <dbReference type="PROSITE" id="PS50011"/>
    </source>
</evidence>
<dbReference type="InterPro" id="IPR036873">
    <property type="entry name" value="Rhodanese-like_dom_sf"/>
</dbReference>
<dbReference type="SUPFAM" id="SSF56112">
    <property type="entry name" value="Protein kinase-like (PK-like)"/>
    <property type="match status" value="1"/>
</dbReference>
<keyword evidence="1" id="KW-0343">GTPase activation</keyword>
<dbReference type="Proteomes" id="UP001458880">
    <property type="component" value="Unassembled WGS sequence"/>
</dbReference>
<comment type="caution">
    <text evidence="5">The sequence shown here is derived from an EMBL/GenBank/DDBJ whole genome shotgun (WGS) entry which is preliminary data.</text>
</comment>
<dbReference type="GO" id="GO:0005524">
    <property type="term" value="F:ATP binding"/>
    <property type="evidence" value="ECO:0007669"/>
    <property type="project" value="InterPro"/>
</dbReference>
<feature type="domain" description="Rab-GAP TBC" evidence="3">
    <location>
        <begin position="440"/>
        <end position="625"/>
    </location>
</feature>
<dbReference type="SUPFAM" id="SSF47923">
    <property type="entry name" value="Ypt/Rab-GAP domain of gyp1p"/>
    <property type="match status" value="2"/>
</dbReference>